<dbReference type="AlphaFoldDB" id="A0A816ZKD1"/>
<dbReference type="PROSITE" id="PS00022">
    <property type="entry name" value="EGF_1"/>
    <property type="match status" value="1"/>
</dbReference>
<evidence type="ECO:0000259" key="3">
    <source>
        <dbReference type="PROSITE" id="PS50026"/>
    </source>
</evidence>
<evidence type="ECO:0000313" key="4">
    <source>
        <dbReference type="EMBL" id="CAF2211781.1"/>
    </source>
</evidence>
<dbReference type="EMBL" id="CAJNRG010016857">
    <property type="protein sequence ID" value="CAF2211781.1"/>
    <property type="molecule type" value="Genomic_DNA"/>
</dbReference>
<proteinExistence type="predicted"/>
<feature type="region of interest" description="Disordered" evidence="2">
    <location>
        <begin position="42"/>
        <end position="136"/>
    </location>
</feature>
<protein>
    <recommendedName>
        <fullName evidence="3">EGF-like domain-containing protein</fullName>
    </recommendedName>
</protein>
<reference evidence="4" key="1">
    <citation type="submission" date="2021-02" db="EMBL/GenBank/DDBJ databases">
        <authorList>
            <person name="Nowell W R."/>
        </authorList>
    </citation>
    <scope>NUCLEOTIDE SEQUENCE</scope>
</reference>
<accession>A0A816ZKD1</accession>
<evidence type="ECO:0000256" key="1">
    <source>
        <dbReference type="PROSITE-ProRule" id="PRU00076"/>
    </source>
</evidence>
<feature type="disulfide bond" evidence="1">
    <location>
        <begin position="175"/>
        <end position="184"/>
    </location>
</feature>
<evidence type="ECO:0000313" key="5">
    <source>
        <dbReference type="Proteomes" id="UP000663887"/>
    </source>
</evidence>
<keyword evidence="1" id="KW-0245">EGF-like domain</keyword>
<gene>
    <name evidence="4" type="ORF">XDN619_LOCUS33335</name>
</gene>
<dbReference type="InterPro" id="IPR000742">
    <property type="entry name" value="EGF"/>
</dbReference>
<dbReference type="SUPFAM" id="SSF57196">
    <property type="entry name" value="EGF/Laminin"/>
    <property type="match status" value="1"/>
</dbReference>
<sequence length="194" mass="20805">MNRVLDFLFNVFGFSDNFRMALNKDYEVEISNDSEVTVREEFPSFPDKPATNIKEKNVHQSATDENPGVVDQHPGVTDQNPVITDPNPDVIDQNPDVADPSTGVTDQNPAVTGSSTVVTDPSTGVTDQNPTVTDSSTVVTDQNTGVADPSTENLAMCSPQCSNGGTCTAPNSCHCTSSWTGSRCETCTYAFIFL</sequence>
<dbReference type="Gene3D" id="2.10.25.10">
    <property type="entry name" value="Laminin"/>
    <property type="match status" value="1"/>
</dbReference>
<feature type="domain" description="EGF-like" evidence="3">
    <location>
        <begin position="153"/>
        <end position="185"/>
    </location>
</feature>
<comment type="caution">
    <text evidence="4">The sequence shown here is derived from an EMBL/GenBank/DDBJ whole genome shotgun (WGS) entry which is preliminary data.</text>
</comment>
<name>A0A816ZKD1_9BILA</name>
<keyword evidence="1" id="KW-1015">Disulfide bond</keyword>
<organism evidence="4 5">
    <name type="scientific">Rotaria magnacalcarata</name>
    <dbReference type="NCBI Taxonomy" id="392030"/>
    <lineage>
        <taxon>Eukaryota</taxon>
        <taxon>Metazoa</taxon>
        <taxon>Spiralia</taxon>
        <taxon>Gnathifera</taxon>
        <taxon>Rotifera</taxon>
        <taxon>Eurotatoria</taxon>
        <taxon>Bdelloidea</taxon>
        <taxon>Philodinida</taxon>
        <taxon>Philodinidae</taxon>
        <taxon>Rotaria</taxon>
    </lineage>
</organism>
<dbReference type="PROSITE" id="PS50026">
    <property type="entry name" value="EGF_3"/>
    <property type="match status" value="1"/>
</dbReference>
<dbReference type="Proteomes" id="UP000663887">
    <property type="component" value="Unassembled WGS sequence"/>
</dbReference>
<feature type="compositionally biased region" description="Polar residues" evidence="2">
    <location>
        <begin position="102"/>
        <end position="130"/>
    </location>
</feature>
<evidence type="ECO:0000256" key="2">
    <source>
        <dbReference type="SAM" id="MobiDB-lite"/>
    </source>
</evidence>
<comment type="caution">
    <text evidence="1">Lacks conserved residue(s) required for the propagation of feature annotation.</text>
</comment>
<feature type="disulfide bond" evidence="1">
    <location>
        <begin position="157"/>
        <end position="167"/>
    </location>
</feature>